<evidence type="ECO:0000313" key="2">
    <source>
        <dbReference type="EMBL" id="GGC26235.1"/>
    </source>
</evidence>
<organism evidence="2 3">
    <name type="scientific">Marivirga lumbricoides</name>
    <dbReference type="NCBI Taxonomy" id="1046115"/>
    <lineage>
        <taxon>Bacteria</taxon>
        <taxon>Pseudomonadati</taxon>
        <taxon>Bacteroidota</taxon>
        <taxon>Cytophagia</taxon>
        <taxon>Cytophagales</taxon>
        <taxon>Marivirgaceae</taxon>
        <taxon>Marivirga</taxon>
    </lineage>
</organism>
<dbReference type="NCBIfam" id="NF033709">
    <property type="entry name" value="PorV_fam"/>
    <property type="match status" value="1"/>
</dbReference>
<dbReference type="Proteomes" id="UP000636010">
    <property type="component" value="Unassembled WGS sequence"/>
</dbReference>
<name>A0ABQ1LPK3_9BACT</name>
<sequence length="408" mass="44480">MSIFEINTYNMRKTQLIFYVIALIGIIPSVKAQITGGGVTPVGTTVDDDRNVITTAMPFLLISPDSRSAGMGDAGVALSPDANAMQWNAARLAFVENEIGASVSYSPWLTKIGVNDMSISYLSGYYRIGQEQVIGLSMKYFDLGSIFFTDTGVQGDGLEASPKDFSIAAAYSRKLSDNFSAALTARFVRSNLFGDYQGSNLEDPKPATAIGVDVGLFYTKPVLFNGNESEFSSGLQISNISNKVTYSNDDNEQFLPINLRLGTAFTTALDPYNTLTFTVDLNKLMVPTPDPNDTSSSNITLLEGMFGSFGDAPGGAQEELREISIASGVEYWYNKIFAVRTGYFYEHVSKGGRQYFTAGLGFRYQVLGLDFSYLIPTKQQNPLAETLRFTATFSLENINRSGSDSVTE</sequence>
<dbReference type="InterPro" id="IPR047799">
    <property type="entry name" value="T9SS_OM_PorV"/>
</dbReference>
<protein>
    <recommendedName>
        <fullName evidence="1">Type IX secretion system protein PorV domain-containing protein</fullName>
    </recommendedName>
</protein>
<gene>
    <name evidence="2" type="primary">porV</name>
    <name evidence="2" type="ORF">GCM10011506_09490</name>
</gene>
<proteinExistence type="predicted"/>
<keyword evidence="3" id="KW-1185">Reference proteome</keyword>
<dbReference type="NCBIfam" id="NF033710">
    <property type="entry name" value="T9SS_OM_PorV"/>
    <property type="match status" value="1"/>
</dbReference>
<reference evidence="3" key="1">
    <citation type="journal article" date="2019" name="Int. J. Syst. Evol. Microbiol.">
        <title>The Global Catalogue of Microorganisms (GCM) 10K type strain sequencing project: providing services to taxonomists for standard genome sequencing and annotation.</title>
        <authorList>
            <consortium name="The Broad Institute Genomics Platform"/>
            <consortium name="The Broad Institute Genome Sequencing Center for Infectious Disease"/>
            <person name="Wu L."/>
            <person name="Ma J."/>
        </authorList>
    </citation>
    <scope>NUCLEOTIDE SEQUENCE [LARGE SCALE GENOMIC DNA]</scope>
    <source>
        <strain evidence="3">CGMCC 1.10832</strain>
    </source>
</reference>
<dbReference type="EMBL" id="BMEC01000003">
    <property type="protein sequence ID" value="GGC26235.1"/>
    <property type="molecule type" value="Genomic_DNA"/>
</dbReference>
<evidence type="ECO:0000313" key="3">
    <source>
        <dbReference type="Proteomes" id="UP000636010"/>
    </source>
</evidence>
<dbReference type="Pfam" id="PF19572">
    <property type="entry name" value="PorV"/>
    <property type="match status" value="1"/>
</dbReference>
<feature type="domain" description="Type IX secretion system protein PorV" evidence="1">
    <location>
        <begin position="47"/>
        <end position="290"/>
    </location>
</feature>
<comment type="caution">
    <text evidence="2">The sequence shown here is derived from an EMBL/GenBank/DDBJ whole genome shotgun (WGS) entry which is preliminary data.</text>
</comment>
<dbReference type="Gene3D" id="2.40.160.60">
    <property type="entry name" value="Outer membrane protein transport protein (OMPP1/FadL/TodX)"/>
    <property type="match status" value="1"/>
</dbReference>
<dbReference type="SUPFAM" id="SSF56935">
    <property type="entry name" value="Porins"/>
    <property type="match status" value="1"/>
</dbReference>
<evidence type="ECO:0000259" key="1">
    <source>
        <dbReference type="Pfam" id="PF19572"/>
    </source>
</evidence>
<accession>A0ABQ1LPK3</accession>
<dbReference type="InterPro" id="IPR045741">
    <property type="entry name" value="PorV"/>
</dbReference>